<evidence type="ECO:0000313" key="2">
    <source>
        <dbReference type="Proteomes" id="UP000343317"/>
    </source>
</evidence>
<organism evidence="1 2">
    <name type="scientific">Pandoraea horticolens</name>
    <dbReference type="NCBI Taxonomy" id="2508298"/>
    <lineage>
        <taxon>Bacteria</taxon>
        <taxon>Pseudomonadati</taxon>
        <taxon>Pseudomonadota</taxon>
        <taxon>Betaproteobacteria</taxon>
        <taxon>Burkholderiales</taxon>
        <taxon>Burkholderiaceae</taxon>
        <taxon>Pandoraea</taxon>
    </lineage>
</organism>
<reference evidence="1 2" key="1">
    <citation type="submission" date="2019-08" db="EMBL/GenBank/DDBJ databases">
        <authorList>
            <person name="Peeters C."/>
        </authorList>
    </citation>
    <scope>NUCLEOTIDE SEQUENCE [LARGE SCALE GENOMIC DNA]</scope>
    <source>
        <strain evidence="1 2">LMG 31112</strain>
    </source>
</reference>
<evidence type="ECO:0000313" key="1">
    <source>
        <dbReference type="EMBL" id="VVD74568.1"/>
    </source>
</evidence>
<proteinExistence type="predicted"/>
<protein>
    <submittedName>
        <fullName evidence="1">Uncharacterized protein</fullName>
    </submittedName>
</protein>
<gene>
    <name evidence="1" type="ORF">PHO31112_00766</name>
</gene>
<dbReference type="RefSeq" id="WP_150619311.1">
    <property type="nucleotide sequence ID" value="NZ_CABPSM010000002.1"/>
</dbReference>
<keyword evidence="2" id="KW-1185">Reference proteome</keyword>
<sequence length="60" mass="6317">MAHNPQDKAHELLVALAQGGRLELKNAFGGTAAGQKDAGEAAGAYIDALYRSLVKTYSQE</sequence>
<accession>A0A5E4SK03</accession>
<dbReference type="AlphaFoldDB" id="A0A5E4SK03"/>
<dbReference type="EMBL" id="CABPSM010000002">
    <property type="protein sequence ID" value="VVD74568.1"/>
    <property type="molecule type" value="Genomic_DNA"/>
</dbReference>
<name>A0A5E4SK03_9BURK</name>
<dbReference type="Proteomes" id="UP000343317">
    <property type="component" value="Unassembled WGS sequence"/>
</dbReference>